<evidence type="ECO:0000256" key="5">
    <source>
        <dbReference type="SAM" id="MobiDB-lite"/>
    </source>
</evidence>
<dbReference type="Gene3D" id="1.20.1250.20">
    <property type="entry name" value="MFS general substrate transporter like domains"/>
    <property type="match status" value="2"/>
</dbReference>
<evidence type="ECO:0000256" key="3">
    <source>
        <dbReference type="ARBA" id="ARBA00022989"/>
    </source>
</evidence>
<keyword evidence="10" id="KW-1185">Reference proteome</keyword>
<feature type="region of interest" description="Disordered" evidence="5">
    <location>
        <begin position="657"/>
        <end position="686"/>
    </location>
</feature>
<sequence length="686" mass="74076">MYINKWVTFTASLFAELTAGVTYCFSLYSDALKEEFGYSQAQIQGIASACNFGSYLAILSGVFYDALADQHQLGPRLTLALGLLLNLGGYLALYAATVRMFVASHWQVAAMALIACGGSSWTDTSCLVTSVRNFPNERGTVVGLLKSCVGLSASVFTTLYVAFFQPDAVRFLVFLAVAPAAVGLAALPFINYVPFIQSSELESEQQHFNSGGRFLFAYQIMIALGIYQTTTAVINQSDGMMLSRETRILLATGSLTLIAMLSLIPWGSGGLRAKPAFADVLEDEQADGQAYPGGLDGGLDQPLLEEDAEMAEGSQEAAAKGSEGPDVAATPFSLQPVPELSPLRCLVSLNFWLLFVSCCIGIGSGLMYLSNLAQLVDALGGSSPAVFVSLYSVTNCAGRLLGGYIPERFLHSKGTPRPLFFVLVSLLSACVYCYTAFASLPMLYMASVLAGLAFGGHWSLMSAITSEIFGLHHFASNYTLVQLAPALGGWLLSKLAGSLYDKEAHATGHRHTCTGKHCYRTTLLVAGALGMVAVASSIVLYFRTRHIYQTEFLEVTTYDDEVEDVRPFHPPRSPWRRRHTYTGHHLGEMTHFTPQRSFSDPLLHRRTRSDSMSPARFRGYWPTVGSPEGPNGPANVMGTSPEGAFHEAAPLRRAALSLPPPSTHLQDPRLALMPHAAAPPTTSSRF</sequence>
<dbReference type="InterPro" id="IPR056555">
    <property type="entry name" value="NFD4_C"/>
</dbReference>
<keyword evidence="3 6" id="KW-1133">Transmembrane helix</keyword>
<dbReference type="AlphaFoldDB" id="A0AAW1Q5I8"/>
<feature type="transmembrane region" description="Helical" evidence="6">
    <location>
        <begin position="169"/>
        <end position="193"/>
    </location>
</feature>
<protein>
    <recommendedName>
        <fullName evidence="11">Nodulin-like domain-containing protein</fullName>
    </recommendedName>
</protein>
<dbReference type="InterPro" id="IPR010658">
    <property type="entry name" value="Nodulin-like"/>
</dbReference>
<evidence type="ECO:0000313" key="9">
    <source>
        <dbReference type="EMBL" id="KAK9815489.1"/>
    </source>
</evidence>
<feature type="transmembrane region" description="Helical" evidence="6">
    <location>
        <begin position="44"/>
        <end position="67"/>
    </location>
</feature>
<evidence type="ECO:0000313" key="10">
    <source>
        <dbReference type="Proteomes" id="UP001489004"/>
    </source>
</evidence>
<evidence type="ECO:0000256" key="2">
    <source>
        <dbReference type="ARBA" id="ARBA00022692"/>
    </source>
</evidence>
<dbReference type="SUPFAM" id="SSF103473">
    <property type="entry name" value="MFS general substrate transporter"/>
    <property type="match status" value="1"/>
</dbReference>
<feature type="domain" description="NFD4 C-terminal" evidence="8">
    <location>
        <begin position="346"/>
        <end position="548"/>
    </location>
</feature>
<feature type="domain" description="Nodulin-like" evidence="7">
    <location>
        <begin position="5"/>
        <end position="240"/>
    </location>
</feature>
<dbReference type="GO" id="GO:0016020">
    <property type="term" value="C:membrane"/>
    <property type="evidence" value="ECO:0007669"/>
    <property type="project" value="UniProtKB-SubCell"/>
</dbReference>
<feature type="transmembrane region" description="Helical" evidence="6">
    <location>
        <begin position="351"/>
        <end position="373"/>
    </location>
</feature>
<evidence type="ECO:0000259" key="7">
    <source>
        <dbReference type="Pfam" id="PF06813"/>
    </source>
</evidence>
<evidence type="ECO:0000256" key="6">
    <source>
        <dbReference type="SAM" id="Phobius"/>
    </source>
</evidence>
<dbReference type="Proteomes" id="UP001489004">
    <property type="component" value="Unassembled WGS sequence"/>
</dbReference>
<organism evidence="9 10">
    <name type="scientific">[Myrmecia] bisecta</name>
    <dbReference type="NCBI Taxonomy" id="41462"/>
    <lineage>
        <taxon>Eukaryota</taxon>
        <taxon>Viridiplantae</taxon>
        <taxon>Chlorophyta</taxon>
        <taxon>core chlorophytes</taxon>
        <taxon>Trebouxiophyceae</taxon>
        <taxon>Trebouxiales</taxon>
        <taxon>Trebouxiaceae</taxon>
        <taxon>Myrmecia</taxon>
    </lineage>
</organism>
<dbReference type="PANTHER" id="PTHR21576">
    <property type="entry name" value="UNCHARACTERIZED NODULIN-LIKE PROTEIN"/>
    <property type="match status" value="1"/>
</dbReference>
<feature type="transmembrane region" description="Helical" evidence="6">
    <location>
        <begin position="475"/>
        <end position="493"/>
    </location>
</feature>
<comment type="caution">
    <text evidence="9">The sequence shown here is derived from an EMBL/GenBank/DDBJ whole genome shotgun (WGS) entry which is preliminary data.</text>
</comment>
<feature type="region of interest" description="Disordered" evidence="5">
    <location>
        <begin position="622"/>
        <end position="642"/>
    </location>
</feature>
<feature type="transmembrane region" description="Helical" evidence="6">
    <location>
        <begin position="246"/>
        <end position="264"/>
    </location>
</feature>
<dbReference type="InterPro" id="IPR036259">
    <property type="entry name" value="MFS_trans_sf"/>
</dbReference>
<accession>A0AAW1Q5I8</accession>
<feature type="transmembrane region" description="Helical" evidence="6">
    <location>
        <begin position="443"/>
        <end position="463"/>
    </location>
</feature>
<keyword evidence="4 6" id="KW-0472">Membrane</keyword>
<feature type="transmembrane region" description="Helical" evidence="6">
    <location>
        <begin position="523"/>
        <end position="542"/>
    </location>
</feature>
<gene>
    <name evidence="9" type="ORF">WJX72_004521</name>
</gene>
<feature type="transmembrane region" description="Helical" evidence="6">
    <location>
        <begin position="79"/>
        <end position="102"/>
    </location>
</feature>
<dbReference type="PANTHER" id="PTHR21576:SF158">
    <property type="entry name" value="RIBOSOMAL RNA-PROCESSING PROTEIN 12-LIKE CONSERVED DOMAIN-CONTAINING PROTEIN"/>
    <property type="match status" value="1"/>
</dbReference>
<name>A0AAW1Q5I8_9CHLO</name>
<dbReference type="EMBL" id="JALJOR010000006">
    <property type="protein sequence ID" value="KAK9815489.1"/>
    <property type="molecule type" value="Genomic_DNA"/>
</dbReference>
<keyword evidence="2 6" id="KW-0812">Transmembrane</keyword>
<feature type="transmembrane region" description="Helical" evidence="6">
    <location>
        <begin position="385"/>
        <end position="406"/>
    </location>
</feature>
<dbReference type="Pfam" id="PF23262">
    <property type="entry name" value="NFD4_C"/>
    <property type="match status" value="1"/>
</dbReference>
<evidence type="ECO:0000256" key="4">
    <source>
        <dbReference type="ARBA" id="ARBA00023136"/>
    </source>
</evidence>
<dbReference type="Pfam" id="PF06813">
    <property type="entry name" value="Nodulin-like"/>
    <property type="match status" value="1"/>
</dbReference>
<evidence type="ECO:0008006" key="11">
    <source>
        <dbReference type="Google" id="ProtNLM"/>
    </source>
</evidence>
<evidence type="ECO:0000259" key="8">
    <source>
        <dbReference type="Pfam" id="PF23262"/>
    </source>
</evidence>
<evidence type="ECO:0000256" key="1">
    <source>
        <dbReference type="ARBA" id="ARBA00004141"/>
    </source>
</evidence>
<feature type="transmembrane region" description="Helical" evidence="6">
    <location>
        <begin position="143"/>
        <end position="163"/>
    </location>
</feature>
<reference evidence="9 10" key="1">
    <citation type="journal article" date="2024" name="Nat. Commun.">
        <title>Phylogenomics reveals the evolutionary origins of lichenization in chlorophyte algae.</title>
        <authorList>
            <person name="Puginier C."/>
            <person name="Libourel C."/>
            <person name="Otte J."/>
            <person name="Skaloud P."/>
            <person name="Haon M."/>
            <person name="Grisel S."/>
            <person name="Petersen M."/>
            <person name="Berrin J.G."/>
            <person name="Delaux P.M."/>
            <person name="Dal Grande F."/>
            <person name="Keller J."/>
        </authorList>
    </citation>
    <scope>NUCLEOTIDE SEQUENCE [LARGE SCALE GENOMIC DNA]</scope>
    <source>
        <strain evidence="9 10">SAG 2043</strain>
    </source>
</reference>
<proteinExistence type="predicted"/>
<comment type="subcellular location">
    <subcellularLocation>
        <location evidence="1">Membrane</location>
        <topology evidence="1">Multi-pass membrane protein</topology>
    </subcellularLocation>
</comment>
<feature type="transmembrane region" description="Helical" evidence="6">
    <location>
        <begin position="418"/>
        <end position="437"/>
    </location>
</feature>
<feature type="transmembrane region" description="Helical" evidence="6">
    <location>
        <begin position="214"/>
        <end position="234"/>
    </location>
</feature>